<evidence type="ECO:0000313" key="3">
    <source>
        <dbReference type="Proteomes" id="UP001589693"/>
    </source>
</evidence>
<dbReference type="RefSeq" id="WP_377862467.1">
    <property type="nucleotide sequence ID" value="NZ_JBHLZU010000036.1"/>
</dbReference>
<dbReference type="EMBL" id="JBHLZU010000036">
    <property type="protein sequence ID" value="MFB9909560.1"/>
    <property type="molecule type" value="Genomic_DNA"/>
</dbReference>
<dbReference type="InterPro" id="IPR051397">
    <property type="entry name" value="Zn-ADH-like_protein"/>
</dbReference>
<accession>A0ABV6A8T3</accession>
<dbReference type="SUPFAM" id="SSF50129">
    <property type="entry name" value="GroES-like"/>
    <property type="match status" value="1"/>
</dbReference>
<dbReference type="SUPFAM" id="SSF51735">
    <property type="entry name" value="NAD(P)-binding Rossmann-fold domains"/>
    <property type="match status" value="1"/>
</dbReference>
<proteinExistence type="predicted"/>
<dbReference type="Pfam" id="PF08240">
    <property type="entry name" value="ADH_N"/>
    <property type="match status" value="1"/>
</dbReference>
<feature type="domain" description="Enoyl reductase (ER)" evidence="1">
    <location>
        <begin position="10"/>
        <end position="320"/>
    </location>
</feature>
<gene>
    <name evidence="2" type="ORF">ACFFQA_36975</name>
</gene>
<organism evidence="2 3">
    <name type="scientific">Allokutzneria oryzae</name>
    <dbReference type="NCBI Taxonomy" id="1378989"/>
    <lineage>
        <taxon>Bacteria</taxon>
        <taxon>Bacillati</taxon>
        <taxon>Actinomycetota</taxon>
        <taxon>Actinomycetes</taxon>
        <taxon>Pseudonocardiales</taxon>
        <taxon>Pseudonocardiaceae</taxon>
        <taxon>Allokutzneria</taxon>
    </lineage>
</organism>
<dbReference type="Gene3D" id="3.90.180.10">
    <property type="entry name" value="Medium-chain alcohol dehydrogenases, catalytic domain"/>
    <property type="match status" value="1"/>
</dbReference>
<dbReference type="InterPro" id="IPR013149">
    <property type="entry name" value="ADH-like_C"/>
</dbReference>
<comment type="caution">
    <text evidence="2">The sequence shown here is derived from an EMBL/GenBank/DDBJ whole genome shotgun (WGS) entry which is preliminary data.</text>
</comment>
<dbReference type="InterPro" id="IPR011032">
    <property type="entry name" value="GroES-like_sf"/>
</dbReference>
<keyword evidence="3" id="KW-1185">Reference proteome</keyword>
<evidence type="ECO:0000259" key="1">
    <source>
        <dbReference type="SMART" id="SM00829"/>
    </source>
</evidence>
<dbReference type="PANTHER" id="PTHR43677:SF4">
    <property type="entry name" value="QUINONE OXIDOREDUCTASE-LIKE PROTEIN 2"/>
    <property type="match status" value="1"/>
</dbReference>
<dbReference type="Proteomes" id="UP001589693">
    <property type="component" value="Unassembled WGS sequence"/>
</dbReference>
<name>A0ABV6A8T3_9PSEU</name>
<dbReference type="PANTHER" id="PTHR43677">
    <property type="entry name" value="SHORT-CHAIN DEHYDROGENASE/REDUCTASE"/>
    <property type="match status" value="1"/>
</dbReference>
<dbReference type="InterPro" id="IPR020843">
    <property type="entry name" value="ER"/>
</dbReference>
<dbReference type="InterPro" id="IPR013154">
    <property type="entry name" value="ADH-like_N"/>
</dbReference>
<reference evidence="2 3" key="1">
    <citation type="submission" date="2024-09" db="EMBL/GenBank/DDBJ databases">
        <authorList>
            <person name="Sun Q."/>
            <person name="Mori K."/>
        </authorList>
    </citation>
    <scope>NUCLEOTIDE SEQUENCE [LARGE SCALE GENOMIC DNA]</scope>
    <source>
        <strain evidence="2 3">TBRC 7907</strain>
    </source>
</reference>
<sequence>MRRVRFHEYGGPEVLRVERAEVPAPGPGQVLIRAEAIGANFVDTKFRAGTGGVFQRPLPGELTGDVVGVVEALGPNVVTVRVSDRVAALADPAFAEYVLADADWLAPVPDGIDDTTASMLPMAAPVALRALRVGRVAPGETVVVHAAAGGIGHLAVQLAQLLGAGTVIATASTTAKLDFARSYGADIGVNYTEGDWQDQVRAAAPNGVDVVLDSIGGAMTQQSIDLLAPFGRTVVYGAASGEIPDIPATSLFGLKYVAGFSLLAWRTARPEQARQEMTELSEHVREGRLRAALHSTFPLADAAKAHQLLEDRGQLGRVLLIP</sequence>
<dbReference type="SMART" id="SM00829">
    <property type="entry name" value="PKS_ER"/>
    <property type="match status" value="1"/>
</dbReference>
<dbReference type="InterPro" id="IPR036291">
    <property type="entry name" value="NAD(P)-bd_dom_sf"/>
</dbReference>
<dbReference type="Pfam" id="PF00107">
    <property type="entry name" value="ADH_zinc_N"/>
    <property type="match status" value="1"/>
</dbReference>
<protein>
    <submittedName>
        <fullName evidence="2">Zinc-binding alcohol dehydrogenase family protein</fullName>
    </submittedName>
</protein>
<dbReference type="Gene3D" id="3.40.50.720">
    <property type="entry name" value="NAD(P)-binding Rossmann-like Domain"/>
    <property type="match status" value="1"/>
</dbReference>
<evidence type="ECO:0000313" key="2">
    <source>
        <dbReference type="EMBL" id="MFB9909560.1"/>
    </source>
</evidence>